<organism evidence="4 5">
    <name type="scientific">Aureispira anguillae</name>
    <dbReference type="NCBI Taxonomy" id="2864201"/>
    <lineage>
        <taxon>Bacteria</taxon>
        <taxon>Pseudomonadati</taxon>
        <taxon>Bacteroidota</taxon>
        <taxon>Saprospiria</taxon>
        <taxon>Saprospirales</taxon>
        <taxon>Saprospiraceae</taxon>
        <taxon>Aureispira</taxon>
    </lineage>
</organism>
<sequence>MKIPAQLVKKKDIKDKNVAKAQPLVEAAYNFSIWEKRVYTILASLVDKKDPDFKSYRINIRDIIDFYECKSHDAYDRIREVPESLLTKNKIIKIPYTTEEGHRRILKTHLITAVTEPAEDDNSAGNGYIELEFHPRLKPFLLGLKRYLCYDIKNTIGISSVHTLRIFEFLKLHQYKKQHQITVHDLKVMLGLEEKHKKYGHFKRVIVKAQKDIKKHTDIRFEFDEIKQGRAVYALNFKIYDNGNVKATTSAMIEAEVTNVGNGYELFLIIRDWGITKETFNEFVRNYSIQHIKERIEYIQNAPKNNQIKNRAGYLRKLLEQPTLFDESKIKKQTHVITKRKKAAQAKNKAKLKEQLVELKRLLNAAENEQIDIFFQDHPAEKLAIIQQTKASGLAKNKFDNLLSDEENFSDNPRFQLFVYAEAKKTYPELLTEVRSTYLPQIEALKKIA</sequence>
<keyword evidence="5" id="KW-1185">Reference proteome</keyword>
<evidence type="ECO:0000256" key="2">
    <source>
        <dbReference type="SAM" id="Coils"/>
    </source>
</evidence>
<dbReference type="AlphaFoldDB" id="A0A915YM54"/>
<dbReference type="Proteomes" id="UP001060919">
    <property type="component" value="Plasmid pAUEb"/>
</dbReference>
<dbReference type="RefSeq" id="WP_264793701.1">
    <property type="nucleotide sequence ID" value="NZ_AP026869.1"/>
</dbReference>
<dbReference type="EMBL" id="AP026869">
    <property type="protein sequence ID" value="BDS15653.1"/>
    <property type="molecule type" value="Genomic_DNA"/>
</dbReference>
<dbReference type="InterPro" id="IPR036390">
    <property type="entry name" value="WH_DNA-bd_sf"/>
</dbReference>
<dbReference type="InterPro" id="IPR036388">
    <property type="entry name" value="WH-like_DNA-bd_sf"/>
</dbReference>
<protein>
    <submittedName>
        <fullName evidence="4">Replication initiation protein</fullName>
    </submittedName>
</protein>
<dbReference type="GO" id="GO:0006270">
    <property type="term" value="P:DNA replication initiation"/>
    <property type="evidence" value="ECO:0007669"/>
    <property type="project" value="InterPro"/>
</dbReference>
<name>A0A915YM54_9BACT</name>
<dbReference type="InterPro" id="IPR000525">
    <property type="entry name" value="Initiator_Rep_WH1"/>
</dbReference>
<dbReference type="Gene3D" id="1.10.10.10">
    <property type="entry name" value="Winged helix-like DNA-binding domain superfamily/Winged helix DNA-binding domain"/>
    <property type="match status" value="2"/>
</dbReference>
<keyword evidence="2" id="KW-0175">Coiled coil</keyword>
<accession>A0A915YM54</accession>
<feature type="coiled-coil region" evidence="2">
    <location>
        <begin position="342"/>
        <end position="372"/>
    </location>
</feature>
<dbReference type="Pfam" id="PF01051">
    <property type="entry name" value="Rep3_N"/>
    <property type="match status" value="1"/>
</dbReference>
<gene>
    <name evidence="4" type="ORF">AsAng_0064370</name>
</gene>
<reference evidence="4" key="1">
    <citation type="submission" date="2022-09" db="EMBL/GenBank/DDBJ databases">
        <title>Aureispira anguillicida sp. nov., isolated from Leptocephalus of Japanese eel Anguilla japonica.</title>
        <authorList>
            <person name="Yuasa K."/>
            <person name="Mekata T."/>
            <person name="Ikunari K."/>
        </authorList>
    </citation>
    <scope>NUCLEOTIDE SEQUENCE</scope>
    <source>
        <strain evidence="4">EL160426</strain>
        <plasmid evidence="4">pAUEb</plasmid>
    </source>
</reference>
<dbReference type="Pfam" id="PF21205">
    <property type="entry name" value="Rep3_C"/>
    <property type="match status" value="1"/>
</dbReference>
<dbReference type="GO" id="GO:0003887">
    <property type="term" value="F:DNA-directed DNA polymerase activity"/>
    <property type="evidence" value="ECO:0007669"/>
    <property type="project" value="InterPro"/>
</dbReference>
<geneLocation type="plasmid" evidence="4 5">
    <name>pAUEb</name>
</geneLocation>
<evidence type="ECO:0000256" key="1">
    <source>
        <dbReference type="ARBA" id="ARBA00038283"/>
    </source>
</evidence>
<evidence type="ECO:0000259" key="3">
    <source>
        <dbReference type="Pfam" id="PF01051"/>
    </source>
</evidence>
<comment type="similarity">
    <text evidence="1">Belongs to the initiator RepB protein family.</text>
</comment>
<evidence type="ECO:0000313" key="5">
    <source>
        <dbReference type="Proteomes" id="UP001060919"/>
    </source>
</evidence>
<feature type="domain" description="Initiator Rep protein WH1" evidence="3">
    <location>
        <begin position="18"/>
        <end position="171"/>
    </location>
</feature>
<keyword evidence="4" id="KW-0614">Plasmid</keyword>
<dbReference type="KEGG" id="aup:AsAng_0064370"/>
<proteinExistence type="inferred from homology"/>
<evidence type="ECO:0000313" key="4">
    <source>
        <dbReference type="EMBL" id="BDS15653.1"/>
    </source>
</evidence>
<dbReference type="SUPFAM" id="SSF46785">
    <property type="entry name" value="Winged helix' DNA-binding domain"/>
    <property type="match status" value="2"/>
</dbReference>